<name>A0A0F9P414_9ZZZZ</name>
<gene>
    <name evidence="2" type="ORF">LCGC14_0948700</name>
</gene>
<feature type="transmembrane region" description="Helical" evidence="1">
    <location>
        <begin position="62"/>
        <end position="81"/>
    </location>
</feature>
<accession>A0A0F9P414</accession>
<dbReference type="AlphaFoldDB" id="A0A0F9P414"/>
<evidence type="ECO:0000313" key="2">
    <source>
        <dbReference type="EMBL" id="KKN19147.1"/>
    </source>
</evidence>
<keyword evidence="1" id="KW-0472">Membrane</keyword>
<evidence type="ECO:0000256" key="1">
    <source>
        <dbReference type="SAM" id="Phobius"/>
    </source>
</evidence>
<sequence>MQVTKENWQELQLTLQQIEFAAKAQAKETKRLADHTQKQNGRISDLEHDAIKQATVIGILKWLIPVGMTTFVGMGGIIVAITELVL</sequence>
<keyword evidence="1" id="KW-0812">Transmembrane</keyword>
<comment type="caution">
    <text evidence="2">The sequence shown here is derived from an EMBL/GenBank/DDBJ whole genome shotgun (WGS) entry which is preliminary data.</text>
</comment>
<organism evidence="2">
    <name type="scientific">marine sediment metagenome</name>
    <dbReference type="NCBI Taxonomy" id="412755"/>
    <lineage>
        <taxon>unclassified sequences</taxon>
        <taxon>metagenomes</taxon>
        <taxon>ecological metagenomes</taxon>
    </lineage>
</organism>
<proteinExistence type="predicted"/>
<keyword evidence="1" id="KW-1133">Transmembrane helix</keyword>
<protein>
    <submittedName>
        <fullName evidence="2">Uncharacterized protein</fullName>
    </submittedName>
</protein>
<reference evidence="2" key="1">
    <citation type="journal article" date="2015" name="Nature">
        <title>Complex archaea that bridge the gap between prokaryotes and eukaryotes.</title>
        <authorList>
            <person name="Spang A."/>
            <person name="Saw J.H."/>
            <person name="Jorgensen S.L."/>
            <person name="Zaremba-Niedzwiedzka K."/>
            <person name="Martijn J."/>
            <person name="Lind A.E."/>
            <person name="van Eijk R."/>
            <person name="Schleper C."/>
            <person name="Guy L."/>
            <person name="Ettema T.J."/>
        </authorList>
    </citation>
    <scope>NUCLEOTIDE SEQUENCE</scope>
</reference>
<dbReference type="EMBL" id="LAZR01003363">
    <property type="protein sequence ID" value="KKN19147.1"/>
    <property type="molecule type" value="Genomic_DNA"/>
</dbReference>